<dbReference type="HOGENOM" id="CLU_163198_1_0_9"/>
<keyword evidence="2" id="KW-0946">Virion</keyword>
<keyword evidence="3" id="KW-1185">Reference proteome</keyword>
<dbReference type="InterPro" id="IPR024207">
    <property type="entry name" value="CotJB_dom"/>
</dbReference>
<dbReference type="InterPro" id="IPR016571">
    <property type="entry name" value="Spore_coat_assembly_CotJB"/>
</dbReference>
<evidence type="ECO:0000313" key="3">
    <source>
        <dbReference type="Proteomes" id="UP000001349"/>
    </source>
</evidence>
<proteinExistence type="predicted"/>
<reference evidence="2 3" key="1">
    <citation type="submission" date="2009-01" db="EMBL/GenBank/DDBJ databases">
        <title>Complete sequence of Clostridium cellulolyticum H10.</title>
        <authorList>
            <consortium name="US DOE Joint Genome Institute"/>
            <person name="Lucas S."/>
            <person name="Copeland A."/>
            <person name="Lapidus A."/>
            <person name="Glavina del Rio T."/>
            <person name="Dalin E."/>
            <person name="Tice H."/>
            <person name="Bruce D."/>
            <person name="Goodwin L."/>
            <person name="Pitluck S."/>
            <person name="Chertkov O."/>
            <person name="Saunders E."/>
            <person name="Brettin T."/>
            <person name="Detter J.C."/>
            <person name="Han C."/>
            <person name="Larimer F."/>
            <person name="Land M."/>
            <person name="Hauser L."/>
            <person name="Kyrpides N."/>
            <person name="Ivanova N."/>
            <person name="Zhou J."/>
            <person name="Richardson P."/>
        </authorList>
    </citation>
    <scope>NUCLEOTIDE SEQUENCE [LARGE SCALE GENOMIC DNA]</scope>
    <source>
        <strain evidence="3">ATCC 35319 / DSM 5812 / JCM 6584 / H10</strain>
    </source>
</reference>
<dbReference type="Pfam" id="PF12652">
    <property type="entry name" value="CotJB"/>
    <property type="match status" value="1"/>
</dbReference>
<gene>
    <name evidence="2" type="ordered locus">Ccel_0431</name>
</gene>
<dbReference type="PIRSF" id="PIRSF010606">
    <property type="entry name" value="Spore_coat_CotJB"/>
    <property type="match status" value="1"/>
</dbReference>
<protein>
    <submittedName>
        <fullName evidence="2">Putative spore-coat protein</fullName>
    </submittedName>
</protein>
<dbReference type="AlphaFoldDB" id="B8I5Z7"/>
<dbReference type="KEGG" id="cce:Ccel_0431"/>
<dbReference type="Proteomes" id="UP000001349">
    <property type="component" value="Chromosome"/>
</dbReference>
<dbReference type="EMBL" id="CP001348">
    <property type="protein sequence ID" value="ACL74814.1"/>
    <property type="molecule type" value="Genomic_DNA"/>
</dbReference>
<sequence>MKPMNEREALLWKVQAYEFACIEVGLFLNTNPNDKTALAYFKQYRDMKHQLESEFTKRFGPLTAGHMDNDLSTWRWIENPWPWEIGREV</sequence>
<keyword evidence="2" id="KW-0167">Capsid protein</keyword>
<name>B8I5Z7_RUMCH</name>
<evidence type="ECO:0000259" key="1">
    <source>
        <dbReference type="Pfam" id="PF12652"/>
    </source>
</evidence>
<accession>B8I5Z7</accession>
<organism evidence="2 3">
    <name type="scientific">Ruminiclostridium cellulolyticum (strain ATCC 35319 / DSM 5812 / JCM 6584 / H10)</name>
    <name type="common">Clostridium cellulolyticum</name>
    <dbReference type="NCBI Taxonomy" id="394503"/>
    <lineage>
        <taxon>Bacteria</taxon>
        <taxon>Bacillati</taxon>
        <taxon>Bacillota</taxon>
        <taxon>Clostridia</taxon>
        <taxon>Eubacteriales</taxon>
        <taxon>Oscillospiraceae</taxon>
        <taxon>Ruminiclostridium</taxon>
    </lineage>
</organism>
<dbReference type="STRING" id="394503.Ccel_0431"/>
<evidence type="ECO:0000313" key="2">
    <source>
        <dbReference type="EMBL" id="ACL74814.1"/>
    </source>
</evidence>
<feature type="domain" description="Protein CotJB" evidence="1">
    <location>
        <begin position="9"/>
        <end position="84"/>
    </location>
</feature>
<dbReference type="eggNOG" id="ENOG5032Y4N">
    <property type="taxonomic scope" value="Bacteria"/>
</dbReference>